<dbReference type="Proteomes" id="UP000501926">
    <property type="component" value="Chromosome"/>
</dbReference>
<gene>
    <name evidence="1" type="ORF">KsCSTR_09570</name>
    <name evidence="2" type="ORF">KSMBR1_1333</name>
</gene>
<dbReference type="EMBL" id="LT934425">
    <property type="protein sequence ID" value="SOH03834.1"/>
    <property type="molecule type" value="Genomic_DNA"/>
</dbReference>
<name>A0A2C9CDI8_KUEST</name>
<reference evidence="3" key="2">
    <citation type="submission" date="2017-10" db="EMBL/GenBank/DDBJ databases">
        <authorList>
            <person name="Frank J."/>
        </authorList>
    </citation>
    <scope>NUCLEOTIDE SEQUENCE [LARGE SCALE GENOMIC DNA]</scope>
</reference>
<dbReference type="Proteomes" id="UP000221734">
    <property type="component" value="Chromosome Kuenenia_stuttgartiensis_MBR1"/>
</dbReference>
<dbReference type="AlphaFoldDB" id="A0A2C9CDI8"/>
<reference evidence="1 4" key="3">
    <citation type="submission" date="2020-02" db="EMBL/GenBank/DDBJ databases">
        <title>Newly sequenced genome of strain CSTR1 showed variability in Candidatus Kuenenia stuttgartiensis genomes.</title>
        <authorList>
            <person name="Ding C."/>
            <person name="Adrian L."/>
        </authorList>
    </citation>
    <scope>NUCLEOTIDE SEQUENCE [LARGE SCALE GENOMIC DNA]</scope>
    <source>
        <strain evidence="1 4">CSTR1</strain>
    </source>
</reference>
<keyword evidence="3" id="KW-1185">Reference proteome</keyword>
<protein>
    <submittedName>
        <fullName evidence="2">Uncharacterized protein</fullName>
    </submittedName>
</protein>
<evidence type="ECO:0000313" key="3">
    <source>
        <dbReference type="Proteomes" id="UP000221734"/>
    </source>
</evidence>
<proteinExistence type="predicted"/>
<organism evidence="2 3">
    <name type="scientific">Kuenenia stuttgartiensis</name>
    <dbReference type="NCBI Taxonomy" id="174633"/>
    <lineage>
        <taxon>Bacteria</taxon>
        <taxon>Pseudomonadati</taxon>
        <taxon>Planctomycetota</taxon>
        <taxon>Candidatus Brocadiia</taxon>
        <taxon>Candidatus Brocadiales</taxon>
        <taxon>Candidatus Brocadiaceae</taxon>
        <taxon>Candidatus Kuenenia</taxon>
    </lineage>
</organism>
<evidence type="ECO:0000313" key="2">
    <source>
        <dbReference type="EMBL" id="SOH03834.1"/>
    </source>
</evidence>
<sequence>MLRLHFSKSQITAKFLKPDLFDYSVQAALKLKTGNTLQLAFFNLSINMVWVVDDQAGQCKCWERKYLFRVSGKVKENASECFYYY</sequence>
<evidence type="ECO:0000313" key="1">
    <source>
        <dbReference type="EMBL" id="QII10336.1"/>
    </source>
</evidence>
<dbReference type="KEGG" id="kst:KSMBR1_1333"/>
<accession>A0A2C9CDI8</accession>
<reference evidence="2" key="1">
    <citation type="submission" date="2017-10" db="EMBL/GenBank/DDBJ databases">
        <authorList>
            <person name="Banno H."/>
            <person name="Chua N.-H."/>
        </authorList>
    </citation>
    <scope>NUCLEOTIDE SEQUENCE [LARGE SCALE GENOMIC DNA]</scope>
    <source>
        <strain evidence="2">Kuenenia_mbr1_ru-nijmegen</strain>
    </source>
</reference>
<dbReference type="EMBL" id="CP049055">
    <property type="protein sequence ID" value="QII10336.1"/>
    <property type="molecule type" value="Genomic_DNA"/>
</dbReference>
<evidence type="ECO:0000313" key="4">
    <source>
        <dbReference type="Proteomes" id="UP000501926"/>
    </source>
</evidence>